<dbReference type="AlphaFoldDB" id="A0A3E3K0G9"/>
<feature type="compositionally biased region" description="Basic and acidic residues" evidence="6">
    <location>
        <begin position="29"/>
        <end position="41"/>
    </location>
</feature>
<dbReference type="Pfam" id="PF01547">
    <property type="entry name" value="SBP_bac_1"/>
    <property type="match status" value="1"/>
</dbReference>
<dbReference type="CDD" id="cd13585">
    <property type="entry name" value="PBP2_TMBP_like"/>
    <property type="match status" value="1"/>
</dbReference>
<dbReference type="PANTHER" id="PTHR43649">
    <property type="entry name" value="ARABINOSE-BINDING PROTEIN-RELATED"/>
    <property type="match status" value="1"/>
</dbReference>
<keyword evidence="9" id="KW-1185">Reference proteome</keyword>
<proteinExistence type="predicted"/>
<dbReference type="Gene3D" id="3.40.190.10">
    <property type="entry name" value="Periplasmic binding protein-like II"/>
    <property type="match status" value="1"/>
</dbReference>
<comment type="caution">
    <text evidence="8">The sequence shown here is derived from an EMBL/GenBank/DDBJ whole genome shotgun (WGS) entry which is preliminary data.</text>
</comment>
<evidence type="ECO:0000313" key="9">
    <source>
        <dbReference type="Proteomes" id="UP000261080"/>
    </source>
</evidence>
<organism evidence="8 9">
    <name type="scientific">Sellimonas intestinalis</name>
    <dbReference type="NCBI Taxonomy" id="1653434"/>
    <lineage>
        <taxon>Bacteria</taxon>
        <taxon>Bacillati</taxon>
        <taxon>Bacillota</taxon>
        <taxon>Clostridia</taxon>
        <taxon>Lachnospirales</taxon>
        <taxon>Lachnospiraceae</taxon>
        <taxon>Sellimonas</taxon>
    </lineage>
</organism>
<dbReference type="SUPFAM" id="SSF53850">
    <property type="entry name" value="Periplasmic binding protein-like II"/>
    <property type="match status" value="1"/>
</dbReference>
<evidence type="ECO:0000256" key="6">
    <source>
        <dbReference type="SAM" id="MobiDB-lite"/>
    </source>
</evidence>
<feature type="chain" id="PRO_5017769918" evidence="7">
    <location>
        <begin position="21"/>
        <end position="428"/>
    </location>
</feature>
<keyword evidence="2 7" id="KW-0732">Signal</keyword>
<dbReference type="OrthoDB" id="41208at2"/>
<keyword evidence="5" id="KW-0449">Lipoprotein</keyword>
<keyword evidence="1" id="KW-1003">Cell membrane</keyword>
<feature type="signal peptide" evidence="7">
    <location>
        <begin position="1"/>
        <end position="20"/>
    </location>
</feature>
<reference evidence="8 9" key="1">
    <citation type="submission" date="2018-08" db="EMBL/GenBank/DDBJ databases">
        <title>A genome reference for cultivated species of the human gut microbiota.</title>
        <authorList>
            <person name="Zou Y."/>
            <person name="Xue W."/>
            <person name="Luo G."/>
        </authorList>
    </citation>
    <scope>NUCLEOTIDE SEQUENCE [LARGE SCALE GENOMIC DNA]</scope>
    <source>
        <strain evidence="8 9">AF37-2AT</strain>
    </source>
</reference>
<dbReference type="Proteomes" id="UP000261080">
    <property type="component" value="Unassembled WGS sequence"/>
</dbReference>
<protein>
    <submittedName>
        <fullName evidence="8">Sugar ABC transporter substrate-binding protein</fullName>
    </submittedName>
</protein>
<keyword evidence="3" id="KW-0472">Membrane</keyword>
<dbReference type="PROSITE" id="PS51257">
    <property type="entry name" value="PROKAR_LIPOPROTEIN"/>
    <property type="match status" value="1"/>
</dbReference>
<dbReference type="EMBL" id="QVLX01000006">
    <property type="protein sequence ID" value="RGE86123.1"/>
    <property type="molecule type" value="Genomic_DNA"/>
</dbReference>
<dbReference type="InterPro" id="IPR050490">
    <property type="entry name" value="Bact_solute-bd_prot1"/>
</dbReference>
<name>A0A3E3K0G9_9FIRM</name>
<evidence type="ECO:0000256" key="3">
    <source>
        <dbReference type="ARBA" id="ARBA00023136"/>
    </source>
</evidence>
<evidence type="ECO:0000256" key="1">
    <source>
        <dbReference type="ARBA" id="ARBA00022475"/>
    </source>
</evidence>
<sequence length="428" mass="47610">MKKFTKKAISILLCATTASAMLIGCQKDSGSKSEGGGKTESLDVWMPPLSENQDDKEIWEKILAPFEEENNVEVNIEIVPWGNYEEKYLTGVTSGEGPDVGYMYMEMLGDFIDMGAVEPLDDYLTDKDKDNFLYLDNGVIDGKQYCMPMIVGNVIVMCYNKDILAANGITEVPANCTWDQFIEICQKIKVGADGSSEVYPLVQRWGNPSMSTLNASFYPYLWQSGGSIFNEEGTALTIDSEAGKEALQFLYDLRFTYHILPDVVTSLTNDDCISYFCEGKTAFVEMESSSTVQFDDAGLNWGFITSLTNQEKGTFIASDSLVLMSNAENKDLAYKLMQFMLSGSSMTTYHESAQFAPIGKDEEYHDNPAFESVYEEDGDYLHSLSPAKGNSKISDSLYKNLQLMIMGEISPDDVINESVSYAETILNE</sequence>
<keyword evidence="4" id="KW-0564">Palmitate</keyword>
<evidence type="ECO:0000313" key="8">
    <source>
        <dbReference type="EMBL" id="RGE86123.1"/>
    </source>
</evidence>
<dbReference type="RefSeq" id="WP_024733926.1">
    <property type="nucleotide sequence ID" value="NZ_CALBAT010000022.1"/>
</dbReference>
<accession>A0A3E3K0G9</accession>
<feature type="region of interest" description="Disordered" evidence="6">
    <location>
        <begin position="27"/>
        <end position="47"/>
    </location>
</feature>
<evidence type="ECO:0000256" key="4">
    <source>
        <dbReference type="ARBA" id="ARBA00023139"/>
    </source>
</evidence>
<evidence type="ECO:0000256" key="5">
    <source>
        <dbReference type="ARBA" id="ARBA00023288"/>
    </source>
</evidence>
<gene>
    <name evidence="8" type="ORF">DW016_11580</name>
</gene>
<evidence type="ECO:0000256" key="2">
    <source>
        <dbReference type="ARBA" id="ARBA00022729"/>
    </source>
</evidence>
<dbReference type="PANTHER" id="PTHR43649:SF33">
    <property type="entry name" value="POLYGALACTURONAN_RHAMNOGALACTURONAN-BINDING PROTEIN YTCQ"/>
    <property type="match status" value="1"/>
</dbReference>
<dbReference type="InterPro" id="IPR006059">
    <property type="entry name" value="SBP"/>
</dbReference>
<evidence type="ECO:0000256" key="7">
    <source>
        <dbReference type="SAM" id="SignalP"/>
    </source>
</evidence>